<dbReference type="AlphaFoldDB" id="A0A2W5B645"/>
<reference evidence="3 5" key="2">
    <citation type="submission" date="2019-08" db="EMBL/GenBank/DDBJ databases">
        <title>Draft genome of C. urealyticum strain VH4248.</title>
        <authorList>
            <person name="Navas J."/>
        </authorList>
    </citation>
    <scope>NUCLEOTIDE SEQUENCE [LARGE SCALE GENOMIC DNA]</scope>
    <source>
        <strain evidence="3 5">VH4248</strain>
    </source>
</reference>
<evidence type="ECO:0000313" key="4">
    <source>
        <dbReference type="Proteomes" id="UP000249451"/>
    </source>
</evidence>
<reference evidence="2 4" key="1">
    <citation type="submission" date="2017-11" db="EMBL/GenBank/DDBJ databases">
        <title>Infants hospitalized years apart are colonized by the same room-sourced microbial strains.</title>
        <authorList>
            <person name="Brooks B."/>
            <person name="Olm M.R."/>
            <person name="Firek B.A."/>
            <person name="Baker R."/>
            <person name="Thomas B.C."/>
            <person name="Morowitz M.J."/>
            <person name="Banfield J.F."/>
        </authorList>
    </citation>
    <scope>NUCLEOTIDE SEQUENCE [LARGE SCALE GENOMIC DNA]</scope>
    <source>
        <strain evidence="2">S2_012_000_R3_87</strain>
    </source>
</reference>
<dbReference type="EMBL" id="VSZI01000001">
    <property type="protein sequence ID" value="TYR19565.1"/>
    <property type="molecule type" value="Genomic_DNA"/>
</dbReference>
<keyword evidence="1" id="KW-0472">Membrane</keyword>
<dbReference type="EMBL" id="QFNY01000106">
    <property type="protein sequence ID" value="PZP00868.1"/>
    <property type="molecule type" value="Genomic_DNA"/>
</dbReference>
<name>A0A2W5B645_9CORY</name>
<accession>A0A2W5B645</accession>
<gene>
    <name evidence="2" type="ORF">DI609_05510</name>
    <name evidence="3" type="ORF">FYJ87_00615</name>
</gene>
<keyword evidence="1" id="KW-0812">Transmembrane</keyword>
<feature type="transmembrane region" description="Helical" evidence="1">
    <location>
        <begin position="6"/>
        <end position="28"/>
    </location>
</feature>
<dbReference type="Proteomes" id="UP000249451">
    <property type="component" value="Unassembled WGS sequence"/>
</dbReference>
<organism evidence="2 4">
    <name type="scientific">Corynebacterium urealyticum</name>
    <dbReference type="NCBI Taxonomy" id="43771"/>
    <lineage>
        <taxon>Bacteria</taxon>
        <taxon>Bacillati</taxon>
        <taxon>Actinomycetota</taxon>
        <taxon>Actinomycetes</taxon>
        <taxon>Mycobacteriales</taxon>
        <taxon>Corynebacteriaceae</taxon>
        <taxon>Corynebacterium</taxon>
    </lineage>
</organism>
<evidence type="ECO:0000313" key="5">
    <source>
        <dbReference type="Proteomes" id="UP000324726"/>
    </source>
</evidence>
<protein>
    <submittedName>
        <fullName evidence="2">Uncharacterized protein</fullName>
    </submittedName>
</protein>
<dbReference type="Proteomes" id="UP000324726">
    <property type="component" value="Unassembled WGS sequence"/>
</dbReference>
<evidence type="ECO:0000313" key="2">
    <source>
        <dbReference type="EMBL" id="PZP00868.1"/>
    </source>
</evidence>
<keyword evidence="1" id="KW-1133">Transmembrane helix</keyword>
<sequence>MNTVEGASVLTAIAVTVGLLVAGLSTLATSMAAHSSARDVARMAALGVDDGELTGREGEAVEITRSPVGDTPWSMVTVRLTKQAPLFDVTVEESILEEPNADGSGS</sequence>
<evidence type="ECO:0000256" key="1">
    <source>
        <dbReference type="SAM" id="Phobius"/>
    </source>
</evidence>
<evidence type="ECO:0000313" key="3">
    <source>
        <dbReference type="EMBL" id="TYR19565.1"/>
    </source>
</evidence>
<comment type="caution">
    <text evidence="2">The sequence shown here is derived from an EMBL/GenBank/DDBJ whole genome shotgun (WGS) entry which is preliminary data.</text>
</comment>
<proteinExistence type="predicted"/>
<dbReference type="RefSeq" id="WP_070760426.1">
    <property type="nucleotide sequence ID" value="NZ_CP136640.1"/>
</dbReference>